<dbReference type="AlphaFoldDB" id="A0A831XEY3"/>
<evidence type="ECO:0000313" key="2">
    <source>
        <dbReference type="EMBL" id="HEN41710.1"/>
    </source>
</evidence>
<dbReference type="InterPro" id="IPR004942">
    <property type="entry name" value="Roadblock/LAMTOR2_dom"/>
</dbReference>
<gene>
    <name evidence="2" type="ORF">ENQ87_04915</name>
</gene>
<dbReference type="Gene3D" id="3.30.450.30">
    <property type="entry name" value="Dynein light chain 2a, cytoplasmic"/>
    <property type="match status" value="1"/>
</dbReference>
<dbReference type="EMBL" id="DSOV01000016">
    <property type="protein sequence ID" value="HEN41710.1"/>
    <property type="molecule type" value="Genomic_DNA"/>
</dbReference>
<feature type="domain" description="Roadblock/LAMTOR2" evidence="1">
    <location>
        <begin position="1"/>
        <end position="88"/>
    </location>
</feature>
<reference evidence="2" key="1">
    <citation type="journal article" date="2020" name="mSystems">
        <title>Genome- and Community-Level Interaction Insights into Carbon Utilization and Element Cycling Functions of Hydrothermarchaeota in Hydrothermal Sediment.</title>
        <authorList>
            <person name="Zhou Z."/>
            <person name="Liu Y."/>
            <person name="Xu W."/>
            <person name="Pan J."/>
            <person name="Luo Z.H."/>
            <person name="Li M."/>
        </authorList>
    </citation>
    <scope>NUCLEOTIDE SEQUENCE [LARGE SCALE GENOMIC DNA]</scope>
    <source>
        <strain evidence="2">SpSt-349</strain>
    </source>
</reference>
<protein>
    <submittedName>
        <fullName evidence="2">Roadblock/LC7 domain-containing protein</fullName>
    </submittedName>
</protein>
<proteinExistence type="predicted"/>
<organism evidence="2">
    <name type="scientific">Geobacter metallireducens</name>
    <dbReference type="NCBI Taxonomy" id="28232"/>
    <lineage>
        <taxon>Bacteria</taxon>
        <taxon>Pseudomonadati</taxon>
        <taxon>Thermodesulfobacteriota</taxon>
        <taxon>Desulfuromonadia</taxon>
        <taxon>Geobacterales</taxon>
        <taxon>Geobacteraceae</taxon>
        <taxon>Geobacter</taxon>
    </lineage>
</organism>
<dbReference type="SMART" id="SM00960">
    <property type="entry name" value="Robl_LC7"/>
    <property type="match status" value="1"/>
</dbReference>
<sequence>MDAILQKLNAVPGVIGSLVCGRDGAAVAWAFPPLFDISILEGVSAAVADPAGGVLEAAGPADLIDFRYGDGRVIVKPLGDAFVLLLCTRKANLEVLTISLNVAKAQLEPLLAAPREVQSTAAAAVPGLLELAVCHLADAAKDSSFEQFGMAALTPATSRQISSFYGGGSFKRLKLTNRANGVSGVFPVMIVNDNDSSSDGKIILCRSIEKRLGAAEGDPLVVEIS</sequence>
<name>A0A831XEY3_GEOME</name>
<dbReference type="SUPFAM" id="SSF103196">
    <property type="entry name" value="Roadblock/LC7 domain"/>
    <property type="match status" value="1"/>
</dbReference>
<comment type="caution">
    <text evidence="2">The sequence shown here is derived from an EMBL/GenBank/DDBJ whole genome shotgun (WGS) entry which is preliminary data.</text>
</comment>
<accession>A0A831XEY3</accession>
<evidence type="ECO:0000259" key="1">
    <source>
        <dbReference type="SMART" id="SM00960"/>
    </source>
</evidence>